<evidence type="ECO:0000313" key="2">
    <source>
        <dbReference type="EMBL" id="MCP1337884.1"/>
    </source>
</evidence>
<keyword evidence="1" id="KW-0812">Transmembrane</keyword>
<accession>A0A9J6PCD9</accession>
<feature type="transmembrane region" description="Helical" evidence="1">
    <location>
        <begin position="21"/>
        <end position="42"/>
    </location>
</feature>
<dbReference type="InterPro" id="IPR010994">
    <property type="entry name" value="RuvA_2-like"/>
</dbReference>
<protein>
    <submittedName>
        <fullName evidence="2">Helix-hairpin-helix domain-containing protein</fullName>
    </submittedName>
</protein>
<organism evidence="2 3">
    <name type="scientific">Futiania mangrovi</name>
    <dbReference type="NCBI Taxonomy" id="2959716"/>
    <lineage>
        <taxon>Bacteria</taxon>
        <taxon>Pseudomonadati</taxon>
        <taxon>Pseudomonadota</taxon>
        <taxon>Alphaproteobacteria</taxon>
        <taxon>Futianiales</taxon>
        <taxon>Futianiaceae</taxon>
        <taxon>Futiania</taxon>
    </lineage>
</organism>
<evidence type="ECO:0000313" key="3">
    <source>
        <dbReference type="Proteomes" id="UP001055804"/>
    </source>
</evidence>
<proteinExistence type="predicted"/>
<reference evidence="2" key="1">
    <citation type="submission" date="2022-06" db="EMBL/GenBank/DDBJ databases">
        <title>Isolation and Genomics of Futiania mangrovii gen. nov., sp. nov., a Rare and Metabolically-versatile member in the Class Alphaproteobacteria.</title>
        <authorList>
            <person name="Liu L."/>
            <person name="Huang W.-C."/>
            <person name="Pan J."/>
            <person name="Li J."/>
            <person name="Huang Y."/>
            <person name="Du H."/>
            <person name="Liu Y."/>
            <person name="Li M."/>
        </authorList>
    </citation>
    <scope>NUCLEOTIDE SEQUENCE</scope>
    <source>
        <strain evidence="2">FT118</strain>
    </source>
</reference>
<dbReference type="EMBL" id="JAMZFT010000004">
    <property type="protein sequence ID" value="MCP1337884.1"/>
    <property type="molecule type" value="Genomic_DNA"/>
</dbReference>
<evidence type="ECO:0000256" key="1">
    <source>
        <dbReference type="SAM" id="Phobius"/>
    </source>
</evidence>
<dbReference type="SUPFAM" id="SSF47781">
    <property type="entry name" value="RuvA domain 2-like"/>
    <property type="match status" value="1"/>
</dbReference>
<dbReference type="AlphaFoldDB" id="A0A9J6PCD9"/>
<comment type="caution">
    <text evidence="2">The sequence shown here is derived from an EMBL/GenBank/DDBJ whole genome shotgun (WGS) entry which is preliminary data.</text>
</comment>
<keyword evidence="1" id="KW-0472">Membrane</keyword>
<sequence>MPRHEVTEKAAMGPRRAAARGFALPVVLLLLGVLSLLALRLVERGREDMEAAQALAAEARARHAADAGYELFLAHHADPAQRRVPLTLTADLEAGDVTVTVTAETGKVDLNTGAPILIERLLRVSGVGTPDPAEAARRILAYRAPEAGGVFRAPEEAIAVAGLDPLAFGKVRAFLTVYGGHGGIDPVSAPREVLLAVPGMTPALAEAVLVAREAGTPPPLAAQALLAPLRALPRPVYTVRSVARMDDGSVFVREAIVDLETPGLPMLLAWRREVPPLPDAGGVAR</sequence>
<keyword evidence="3" id="KW-1185">Reference proteome</keyword>
<dbReference type="RefSeq" id="WP_269333844.1">
    <property type="nucleotide sequence ID" value="NZ_JAMZFT010000004.1"/>
</dbReference>
<keyword evidence="1" id="KW-1133">Transmembrane helix</keyword>
<name>A0A9J6PCD9_9PROT</name>
<dbReference type="Proteomes" id="UP001055804">
    <property type="component" value="Unassembled WGS sequence"/>
</dbReference>
<gene>
    <name evidence="2" type="ORF">NJQ99_15790</name>
</gene>